<dbReference type="PANTHER" id="PTHR30246:SF1">
    <property type="entry name" value="2-DEHYDRO-3-DEOXY-6-PHOSPHOGALACTONATE ALDOLASE-RELATED"/>
    <property type="match status" value="1"/>
</dbReference>
<proteinExistence type="inferred from homology"/>
<dbReference type="AlphaFoldDB" id="A0A1J0KT62"/>
<evidence type="ECO:0000313" key="6">
    <source>
        <dbReference type="EMBL" id="APC96871.1"/>
    </source>
</evidence>
<evidence type="ECO:0000256" key="4">
    <source>
        <dbReference type="ARBA" id="ARBA00023239"/>
    </source>
</evidence>
<keyword evidence="5" id="KW-0119">Carbohydrate metabolism</keyword>
<accession>A0A1J0KT62</accession>
<dbReference type="GO" id="GO:0008675">
    <property type="term" value="F:2-dehydro-3-deoxy-phosphogluconate aldolase activity"/>
    <property type="evidence" value="ECO:0007669"/>
    <property type="project" value="UniProtKB-EC"/>
</dbReference>
<dbReference type="STRING" id="1542390.KX01_1380"/>
<dbReference type="InterPro" id="IPR013785">
    <property type="entry name" value="Aldolase_TIM"/>
</dbReference>
<dbReference type="Pfam" id="PF01081">
    <property type="entry name" value="Aldolase"/>
    <property type="match status" value="1"/>
</dbReference>
<dbReference type="RefSeq" id="WP_071664275.1">
    <property type="nucleotide sequence ID" value="NZ_CP009654.1"/>
</dbReference>
<evidence type="ECO:0000256" key="2">
    <source>
        <dbReference type="ARBA" id="ARBA00006906"/>
    </source>
</evidence>
<dbReference type="CDD" id="cd00452">
    <property type="entry name" value="KDPG_aldolase"/>
    <property type="match status" value="1"/>
</dbReference>
<evidence type="ECO:0000313" key="7">
    <source>
        <dbReference type="Proteomes" id="UP000182521"/>
    </source>
</evidence>
<dbReference type="Gene3D" id="3.20.20.70">
    <property type="entry name" value="Aldolase class I"/>
    <property type="match status" value="1"/>
</dbReference>
<evidence type="ECO:0000256" key="3">
    <source>
        <dbReference type="ARBA" id="ARBA00011233"/>
    </source>
</evidence>
<dbReference type="KEGG" id="frc:KX01_1380"/>
<comment type="pathway">
    <text evidence="1">Carbohydrate acid metabolism.</text>
</comment>
<dbReference type="PANTHER" id="PTHR30246">
    <property type="entry name" value="2-KETO-3-DEOXY-6-PHOSPHOGLUCONATE ALDOLASE"/>
    <property type="match status" value="1"/>
</dbReference>
<keyword evidence="7" id="KW-1185">Reference proteome</keyword>
<evidence type="ECO:0000256" key="5">
    <source>
        <dbReference type="ARBA" id="ARBA00023277"/>
    </source>
</evidence>
<comment type="subunit">
    <text evidence="3">Homotrimer.</text>
</comment>
<dbReference type="InterPro" id="IPR000887">
    <property type="entry name" value="Aldlse_KDPG_KHG"/>
</dbReference>
<sequence length="182" mass="20120">MSLKKILEDNPLIPVVAVNTLEEATSTLEKLRNKNIKIVEFTLRTPNALEVIKEVIKNNDNFIIGIGTIRTLEQLKECSKLKVDFLVSPGATVKMLKFAKKKKLPYLPGGVTPFEIMTILSFGFKILKFFPAEAMGGIKLLKNYQAVFPEVVFCATGGINSSNQDEYLAQKNIIAIGSSSLI</sequence>
<dbReference type="EC" id="4.1.2.14" evidence="6"/>
<name>A0A1J0KT62_9GAMM</name>
<keyword evidence="4 6" id="KW-0456">Lyase</keyword>
<dbReference type="InterPro" id="IPR031338">
    <property type="entry name" value="KDPG/KHG_AS_2"/>
</dbReference>
<dbReference type="Proteomes" id="UP000182521">
    <property type="component" value="Chromosome"/>
</dbReference>
<dbReference type="OrthoDB" id="9805177at2"/>
<comment type="similarity">
    <text evidence="2">Belongs to the KHG/KDPG aldolase family.</text>
</comment>
<evidence type="ECO:0000256" key="1">
    <source>
        <dbReference type="ARBA" id="ARBA00004761"/>
    </source>
</evidence>
<organism evidence="6 7">
    <name type="scientific">Francisella frigiditurris</name>
    <dbReference type="NCBI Taxonomy" id="1542390"/>
    <lineage>
        <taxon>Bacteria</taxon>
        <taxon>Pseudomonadati</taxon>
        <taxon>Pseudomonadota</taxon>
        <taxon>Gammaproteobacteria</taxon>
        <taxon>Thiotrichales</taxon>
        <taxon>Francisellaceae</taxon>
        <taxon>Francisella</taxon>
    </lineage>
</organism>
<protein>
    <submittedName>
        <fullName evidence="6">2-dehydro-3-deoxyphosphogluconate aldolase/4-hydroxy-2-oxoglutarate aldolase family protein</fullName>
        <ecNumber evidence="6">4.1.2.14</ecNumber>
    </submittedName>
</protein>
<dbReference type="EMBL" id="CP009654">
    <property type="protein sequence ID" value="APC96871.1"/>
    <property type="molecule type" value="Genomic_DNA"/>
</dbReference>
<reference evidence="7" key="1">
    <citation type="submission" date="2014-10" db="EMBL/GenBank/DDBJ databases">
        <authorList>
            <person name="Kuske C.R."/>
            <person name="Challacombe J.F."/>
            <person name="Daligault H.E."/>
            <person name="Davenport K.W."/>
            <person name="Johnson S.L."/>
            <person name="Siddaramappa S."/>
            <person name="Petersen J.M."/>
        </authorList>
    </citation>
    <scope>NUCLEOTIDE SEQUENCE [LARGE SCALE GENOMIC DNA]</scope>
    <source>
        <strain evidence="7">CA97-1460</strain>
    </source>
</reference>
<gene>
    <name evidence="6" type="primary">eda</name>
    <name evidence="6" type="ORF">KX01_1380</name>
</gene>
<dbReference type="PROSITE" id="PS00160">
    <property type="entry name" value="ALDOLASE_KDPG_KHG_2"/>
    <property type="match status" value="1"/>
</dbReference>
<dbReference type="SUPFAM" id="SSF51569">
    <property type="entry name" value="Aldolase"/>
    <property type="match status" value="1"/>
</dbReference>
<dbReference type="NCBIfam" id="TIGR01182">
    <property type="entry name" value="eda"/>
    <property type="match status" value="1"/>
</dbReference>